<dbReference type="Proteomes" id="UP000184041">
    <property type="component" value="Unassembled WGS sequence"/>
</dbReference>
<name>A0A1M5FJN6_9BACT</name>
<protein>
    <recommendedName>
        <fullName evidence="4">Cytochrome C and Quinol oxidase polypeptide I</fullName>
    </recommendedName>
</protein>
<dbReference type="EMBL" id="FQUS01000015">
    <property type="protein sequence ID" value="SHF91664.1"/>
    <property type="molecule type" value="Genomic_DNA"/>
</dbReference>
<keyword evidence="1" id="KW-1133">Transmembrane helix</keyword>
<accession>A0A1M5FJN6</accession>
<feature type="transmembrane region" description="Helical" evidence="1">
    <location>
        <begin position="121"/>
        <end position="141"/>
    </location>
</feature>
<evidence type="ECO:0000256" key="1">
    <source>
        <dbReference type="SAM" id="Phobius"/>
    </source>
</evidence>
<dbReference type="OrthoDB" id="329514at2"/>
<keyword evidence="3" id="KW-1185">Reference proteome</keyword>
<feature type="transmembrane region" description="Helical" evidence="1">
    <location>
        <begin position="12"/>
        <end position="32"/>
    </location>
</feature>
<dbReference type="RefSeq" id="WP_073065548.1">
    <property type="nucleotide sequence ID" value="NZ_FQUS01000015.1"/>
</dbReference>
<sequence length="146" mass="16169">MYTGFQHLHSGIAYIVLAVLLFSFIYALINFLQKKPFNEKVRKASLAGLIAVHLQLLIGLVLYVISPLGLSNFSGEAMGDAMSRLYMLEHPLTMIIGIILITVGYSKAKRGTGDATRYKKLLIYYGVGIALILLRIPWSVWPPIGS</sequence>
<evidence type="ECO:0008006" key="4">
    <source>
        <dbReference type="Google" id="ProtNLM"/>
    </source>
</evidence>
<evidence type="ECO:0000313" key="3">
    <source>
        <dbReference type="Proteomes" id="UP000184041"/>
    </source>
</evidence>
<evidence type="ECO:0000313" key="2">
    <source>
        <dbReference type="EMBL" id="SHF91664.1"/>
    </source>
</evidence>
<dbReference type="STRING" id="1194090.SAMN05443144_11549"/>
<keyword evidence="1" id="KW-0812">Transmembrane</keyword>
<keyword evidence="1" id="KW-0472">Membrane</keyword>
<gene>
    <name evidence="2" type="ORF">SAMN05443144_11549</name>
</gene>
<feature type="transmembrane region" description="Helical" evidence="1">
    <location>
        <begin position="44"/>
        <end position="65"/>
    </location>
</feature>
<dbReference type="AlphaFoldDB" id="A0A1M5FJN6"/>
<proteinExistence type="predicted"/>
<feature type="transmembrane region" description="Helical" evidence="1">
    <location>
        <begin position="85"/>
        <end position="105"/>
    </location>
</feature>
<reference evidence="2 3" key="1">
    <citation type="submission" date="2016-11" db="EMBL/GenBank/DDBJ databases">
        <authorList>
            <person name="Jaros S."/>
            <person name="Januszkiewicz K."/>
            <person name="Wedrychowicz H."/>
        </authorList>
    </citation>
    <scope>NUCLEOTIDE SEQUENCE [LARGE SCALE GENOMIC DNA]</scope>
    <source>
        <strain evidence="2 3">DSM 21986</strain>
    </source>
</reference>
<organism evidence="2 3">
    <name type="scientific">Fodinibius roseus</name>
    <dbReference type="NCBI Taxonomy" id="1194090"/>
    <lineage>
        <taxon>Bacteria</taxon>
        <taxon>Pseudomonadati</taxon>
        <taxon>Balneolota</taxon>
        <taxon>Balneolia</taxon>
        <taxon>Balneolales</taxon>
        <taxon>Balneolaceae</taxon>
        <taxon>Fodinibius</taxon>
    </lineage>
</organism>